<dbReference type="AlphaFoldDB" id="A0A4D6N1P2"/>
<sequence length="56" mass="6825">MKRNQRWIHKHQVRKWQEEIRELRALDASNEEADALLHNARYLLQPILDVYVQSLT</sequence>
<evidence type="ECO:0000313" key="1">
    <source>
        <dbReference type="EMBL" id="QCE07188.1"/>
    </source>
</evidence>
<dbReference type="Proteomes" id="UP000501690">
    <property type="component" value="Linkage Group LG9"/>
</dbReference>
<protein>
    <submittedName>
        <fullName evidence="1">Uncharacterized protein</fullName>
    </submittedName>
</protein>
<keyword evidence="2" id="KW-1185">Reference proteome</keyword>
<evidence type="ECO:0000313" key="2">
    <source>
        <dbReference type="Proteomes" id="UP000501690"/>
    </source>
</evidence>
<dbReference type="PANTHER" id="PTHR35500:SF1">
    <property type="entry name" value="OS03G0108700 PROTEIN"/>
    <property type="match status" value="1"/>
</dbReference>
<organism evidence="1 2">
    <name type="scientific">Vigna unguiculata</name>
    <name type="common">Cowpea</name>
    <dbReference type="NCBI Taxonomy" id="3917"/>
    <lineage>
        <taxon>Eukaryota</taxon>
        <taxon>Viridiplantae</taxon>
        <taxon>Streptophyta</taxon>
        <taxon>Embryophyta</taxon>
        <taxon>Tracheophyta</taxon>
        <taxon>Spermatophyta</taxon>
        <taxon>Magnoliopsida</taxon>
        <taxon>eudicotyledons</taxon>
        <taxon>Gunneridae</taxon>
        <taxon>Pentapetalae</taxon>
        <taxon>rosids</taxon>
        <taxon>fabids</taxon>
        <taxon>Fabales</taxon>
        <taxon>Fabaceae</taxon>
        <taxon>Papilionoideae</taxon>
        <taxon>50 kb inversion clade</taxon>
        <taxon>NPAAA clade</taxon>
        <taxon>indigoferoid/millettioid clade</taxon>
        <taxon>Phaseoleae</taxon>
        <taxon>Vigna</taxon>
    </lineage>
</organism>
<reference evidence="1 2" key="1">
    <citation type="submission" date="2019-04" db="EMBL/GenBank/DDBJ databases">
        <title>An improved genome assembly and genetic linkage map for asparagus bean, Vigna unguiculata ssp. sesquipedialis.</title>
        <authorList>
            <person name="Xia Q."/>
            <person name="Zhang R."/>
            <person name="Dong Y."/>
        </authorList>
    </citation>
    <scope>NUCLEOTIDE SEQUENCE [LARGE SCALE GENOMIC DNA]</scope>
    <source>
        <tissue evidence="1">Leaf</tissue>
    </source>
</reference>
<gene>
    <name evidence="1" type="ORF">DEO72_LG9g2205</name>
</gene>
<dbReference type="EMBL" id="CP039353">
    <property type="protein sequence ID" value="QCE07188.1"/>
    <property type="molecule type" value="Genomic_DNA"/>
</dbReference>
<proteinExistence type="predicted"/>
<dbReference type="PANTHER" id="PTHR35500">
    <property type="entry name" value="OS03G0108700 PROTEIN"/>
    <property type="match status" value="1"/>
</dbReference>
<name>A0A4D6N1P2_VIGUN</name>
<accession>A0A4D6N1P2</accession>